<gene>
    <name evidence="1" type="ORF">PR048_017249</name>
</gene>
<organism evidence="1 2">
    <name type="scientific">Dryococelus australis</name>
    <dbReference type="NCBI Taxonomy" id="614101"/>
    <lineage>
        <taxon>Eukaryota</taxon>
        <taxon>Metazoa</taxon>
        <taxon>Ecdysozoa</taxon>
        <taxon>Arthropoda</taxon>
        <taxon>Hexapoda</taxon>
        <taxon>Insecta</taxon>
        <taxon>Pterygota</taxon>
        <taxon>Neoptera</taxon>
        <taxon>Polyneoptera</taxon>
        <taxon>Phasmatodea</taxon>
        <taxon>Verophasmatodea</taxon>
        <taxon>Anareolatae</taxon>
        <taxon>Phasmatidae</taxon>
        <taxon>Eurycanthinae</taxon>
        <taxon>Dryococelus</taxon>
    </lineage>
</organism>
<comment type="caution">
    <text evidence="1">The sequence shown here is derived from an EMBL/GenBank/DDBJ whole genome shotgun (WGS) entry which is preliminary data.</text>
</comment>
<evidence type="ECO:0000313" key="1">
    <source>
        <dbReference type="EMBL" id="KAJ8880778.1"/>
    </source>
</evidence>
<name>A0ABQ9H9M3_9NEOP</name>
<accession>A0ABQ9H9M3</accession>
<sequence length="238" mass="27109">MKRDTSRIFTVVEEKEWETEHSEELPPIQSGGEVDMRVLHTKVMSICRSVDKPVLVSPMKSSINGEPSPEKKCTTGRLEVLLDQEEGRARSQSLADVRHPLKSVPMRCYSLGLPKLTRNMCGEEEEDFQSADLPGRHFYNTITDPLFPVFRSDGLSVSRALFDEYLERHYKLLDLEKGVVLPVPAHPEKHAKSQDVYRRSLSLPLKTVIMDEADDGVDTRRKSTSYTSGYHHSFLHLV</sequence>
<keyword evidence="2" id="KW-1185">Reference proteome</keyword>
<dbReference type="EMBL" id="JARBHB010000006">
    <property type="protein sequence ID" value="KAJ8880778.1"/>
    <property type="molecule type" value="Genomic_DNA"/>
</dbReference>
<proteinExistence type="predicted"/>
<evidence type="ECO:0000313" key="2">
    <source>
        <dbReference type="Proteomes" id="UP001159363"/>
    </source>
</evidence>
<evidence type="ECO:0008006" key="3">
    <source>
        <dbReference type="Google" id="ProtNLM"/>
    </source>
</evidence>
<reference evidence="1 2" key="1">
    <citation type="submission" date="2023-02" db="EMBL/GenBank/DDBJ databases">
        <title>LHISI_Scaffold_Assembly.</title>
        <authorList>
            <person name="Stuart O.P."/>
            <person name="Cleave R."/>
            <person name="Magrath M.J.L."/>
            <person name="Mikheyev A.S."/>
        </authorList>
    </citation>
    <scope>NUCLEOTIDE SEQUENCE [LARGE SCALE GENOMIC DNA]</scope>
    <source>
        <strain evidence="1">Daus_M_001</strain>
        <tissue evidence="1">Leg muscle</tissue>
    </source>
</reference>
<protein>
    <recommendedName>
        <fullName evidence="3">Neurotrophin-3</fullName>
    </recommendedName>
</protein>
<dbReference type="Proteomes" id="UP001159363">
    <property type="component" value="Chromosome 5"/>
</dbReference>